<evidence type="ECO:0000256" key="8">
    <source>
        <dbReference type="ARBA" id="ARBA00022741"/>
    </source>
</evidence>
<evidence type="ECO:0008006" key="23">
    <source>
        <dbReference type="Google" id="ProtNLM"/>
    </source>
</evidence>
<evidence type="ECO:0000256" key="9">
    <source>
        <dbReference type="ARBA" id="ARBA00022777"/>
    </source>
</evidence>
<name>A0A218XJX0_PUNGR</name>
<keyword evidence="14" id="KW-0325">Glycoprotein</keyword>
<protein>
    <recommendedName>
        <fullName evidence="23">Cysteine-rich receptor-like protein kinase 10</fullName>
    </recommendedName>
</protein>
<keyword evidence="2" id="KW-0723">Serine/threonine-protein kinase</keyword>
<evidence type="ECO:0000313" key="21">
    <source>
        <dbReference type="EMBL" id="OWM85247.1"/>
    </source>
</evidence>
<evidence type="ECO:0000256" key="4">
    <source>
        <dbReference type="ARBA" id="ARBA00022679"/>
    </source>
</evidence>
<dbReference type="PROSITE" id="PS00108">
    <property type="entry name" value="PROTEIN_KINASE_ST"/>
    <property type="match status" value="1"/>
</dbReference>
<dbReference type="PANTHER" id="PTHR27002">
    <property type="entry name" value="RECEPTOR-LIKE SERINE/THREONINE-PROTEIN KINASE SD1-8"/>
    <property type="match status" value="1"/>
</dbReference>
<evidence type="ECO:0000256" key="3">
    <source>
        <dbReference type="ARBA" id="ARBA00022553"/>
    </source>
</evidence>
<dbReference type="GO" id="GO:0005886">
    <property type="term" value="C:plasma membrane"/>
    <property type="evidence" value="ECO:0007669"/>
    <property type="project" value="TreeGrafter"/>
</dbReference>
<keyword evidence="3" id="KW-0597">Phosphoprotein</keyword>
<dbReference type="PANTHER" id="PTHR27002:SF123">
    <property type="entry name" value="CYSTEINE-RICH RECEPTOR-LIKE PROTEIN KINASE 45"/>
    <property type="match status" value="1"/>
</dbReference>
<dbReference type="PROSITE" id="PS00107">
    <property type="entry name" value="PROTEIN_KINASE_ATP"/>
    <property type="match status" value="1"/>
</dbReference>
<dbReference type="CDD" id="cd23509">
    <property type="entry name" value="Gnk2-like"/>
    <property type="match status" value="2"/>
</dbReference>
<evidence type="ECO:0000256" key="12">
    <source>
        <dbReference type="ARBA" id="ARBA00023136"/>
    </source>
</evidence>
<dbReference type="FunFam" id="3.30.430.20:FF:000002">
    <property type="entry name" value="Cysteine-rich receptor-like protein kinase 10"/>
    <property type="match status" value="1"/>
</dbReference>
<evidence type="ECO:0000256" key="16">
    <source>
        <dbReference type="SAM" id="MobiDB-lite"/>
    </source>
</evidence>
<feature type="domain" description="Gnk2-homologous" evidence="20">
    <location>
        <begin position="139"/>
        <end position="247"/>
    </location>
</feature>
<dbReference type="InterPro" id="IPR002902">
    <property type="entry name" value="GNK2"/>
</dbReference>
<feature type="signal peptide" evidence="18">
    <location>
        <begin position="1"/>
        <end position="27"/>
    </location>
</feature>
<evidence type="ECO:0000256" key="5">
    <source>
        <dbReference type="ARBA" id="ARBA00022692"/>
    </source>
</evidence>
<keyword evidence="6 18" id="KW-0732">Signal</keyword>
<evidence type="ECO:0000256" key="10">
    <source>
        <dbReference type="ARBA" id="ARBA00022840"/>
    </source>
</evidence>
<evidence type="ECO:0000256" key="17">
    <source>
        <dbReference type="SAM" id="Phobius"/>
    </source>
</evidence>
<evidence type="ECO:0000313" key="22">
    <source>
        <dbReference type="Proteomes" id="UP000197138"/>
    </source>
</evidence>
<keyword evidence="8 15" id="KW-0547">Nucleotide-binding</keyword>
<dbReference type="PROSITE" id="PS51473">
    <property type="entry name" value="GNK2"/>
    <property type="match status" value="2"/>
</dbReference>
<dbReference type="AlphaFoldDB" id="A0A218XJX0"/>
<evidence type="ECO:0000256" key="18">
    <source>
        <dbReference type="SAM" id="SignalP"/>
    </source>
</evidence>
<dbReference type="Pfam" id="PF07714">
    <property type="entry name" value="PK_Tyr_Ser-Thr"/>
    <property type="match status" value="1"/>
</dbReference>
<dbReference type="Gene3D" id="3.30.430.20">
    <property type="entry name" value="Gnk2 domain, C-X8-C-X2-C motif"/>
    <property type="match status" value="2"/>
</dbReference>
<evidence type="ECO:0000259" key="19">
    <source>
        <dbReference type="PROSITE" id="PS50011"/>
    </source>
</evidence>
<sequence length="665" mass="74328">MDRFSLCAIFILVLSVCTICSVSNVHAVEPLSTLCSYQYGNYSANSTFENNLKLLLQSLASNTPITGFNDTSVGNSTAQVYGQALCRGDTNSTECRDCVKIAAQGIMSQCNKSLDALIWYERCQVRYSVMNFFSLMVYTGKYTDSNYPRNVTANPARLYSHWIYMMTNISGEAAFDPSLQMFATGVVNFTASRAIYGLVQCTRDISASDCNSCLRQALGDLRTCCYTREGGMILSRNCNVRFEHYQFYNGPVTSVLTYHYSEGNRWKKWIIVLVLCVLGSVSFVVIGYCAVFFSRRRKDEFDDERSRSALFHDYAAPVGVAITEAGDLVSSDELPFMDLTIVKAATDDFSSLNKLGQGGFGAVYKGVLSDGTEVAVKRLSRKSWQGLEEFKNEVMLIGRLKHRNLVRLIGWGMEGDEKLLIYEFMPNRSLDIFIFDPEKRTELDWRTCYLILDGIARGLVYLHEDSRHKIIHRDLKPSNVLLDCGMEAKISDFGMARIFGEKQITANTKRVVGTYGYMAPEYAMGGHFSVKSDVFSFGVVMLEIISGKRNNGFYLTELAQTLLAYAWKLWQEGKELEFVDPSLLDSGSTSEIVRCVQIGLLCVQEDPADRPTMSEVVTLLGSEMRIPPEPKQPAYSVGRVVPVPDQSSGTGHSANEMTASTIFPR</sequence>
<comment type="subcellular location">
    <subcellularLocation>
        <location evidence="1">Membrane</location>
        <topology evidence="1">Single-pass membrane protein</topology>
    </subcellularLocation>
</comment>
<comment type="caution">
    <text evidence="21">The sequence shown here is derived from an EMBL/GenBank/DDBJ whole genome shotgun (WGS) entry which is preliminary data.</text>
</comment>
<evidence type="ECO:0000256" key="7">
    <source>
        <dbReference type="ARBA" id="ARBA00022737"/>
    </source>
</evidence>
<feature type="domain" description="Gnk2-homologous" evidence="20">
    <location>
        <begin position="30"/>
        <end position="132"/>
    </location>
</feature>
<dbReference type="FunFam" id="3.30.200.20:FF:000142">
    <property type="entry name" value="Cysteine-rich receptor-like protein kinase 10"/>
    <property type="match status" value="1"/>
</dbReference>
<evidence type="ECO:0000256" key="14">
    <source>
        <dbReference type="ARBA" id="ARBA00023180"/>
    </source>
</evidence>
<dbReference type="SMART" id="SM00220">
    <property type="entry name" value="S_TKc"/>
    <property type="match status" value="1"/>
</dbReference>
<feature type="binding site" evidence="15">
    <location>
        <position position="377"/>
    </location>
    <ligand>
        <name>ATP</name>
        <dbReference type="ChEBI" id="CHEBI:30616"/>
    </ligand>
</feature>
<dbReference type="GO" id="GO:0005524">
    <property type="term" value="F:ATP binding"/>
    <property type="evidence" value="ECO:0007669"/>
    <property type="project" value="UniProtKB-UniRule"/>
</dbReference>
<dbReference type="InterPro" id="IPR008271">
    <property type="entry name" value="Ser/Thr_kinase_AS"/>
</dbReference>
<feature type="region of interest" description="Disordered" evidence="16">
    <location>
        <begin position="645"/>
        <end position="665"/>
    </location>
</feature>
<dbReference type="Proteomes" id="UP000197138">
    <property type="component" value="Unassembled WGS sequence"/>
</dbReference>
<dbReference type="FunFam" id="1.10.510.10:FF:001697">
    <property type="entry name" value="Uncharacterized protein"/>
    <property type="match status" value="1"/>
</dbReference>
<evidence type="ECO:0000256" key="13">
    <source>
        <dbReference type="ARBA" id="ARBA00023170"/>
    </source>
</evidence>
<dbReference type="InterPro" id="IPR000719">
    <property type="entry name" value="Prot_kinase_dom"/>
</dbReference>
<evidence type="ECO:0000256" key="2">
    <source>
        <dbReference type="ARBA" id="ARBA00022527"/>
    </source>
</evidence>
<keyword evidence="10 15" id="KW-0067">ATP-binding</keyword>
<organism evidence="21 22">
    <name type="scientific">Punica granatum</name>
    <name type="common">Pomegranate</name>
    <dbReference type="NCBI Taxonomy" id="22663"/>
    <lineage>
        <taxon>Eukaryota</taxon>
        <taxon>Viridiplantae</taxon>
        <taxon>Streptophyta</taxon>
        <taxon>Embryophyta</taxon>
        <taxon>Tracheophyta</taxon>
        <taxon>Spermatophyta</taxon>
        <taxon>Magnoliopsida</taxon>
        <taxon>eudicotyledons</taxon>
        <taxon>Gunneridae</taxon>
        <taxon>Pentapetalae</taxon>
        <taxon>rosids</taxon>
        <taxon>malvids</taxon>
        <taxon>Myrtales</taxon>
        <taxon>Lythraceae</taxon>
        <taxon>Punica</taxon>
    </lineage>
</organism>
<dbReference type="GO" id="GO:0004674">
    <property type="term" value="F:protein serine/threonine kinase activity"/>
    <property type="evidence" value="ECO:0007669"/>
    <property type="project" value="UniProtKB-KW"/>
</dbReference>
<keyword evidence="7" id="KW-0677">Repeat</keyword>
<feature type="chain" id="PRO_5011967888" description="Cysteine-rich receptor-like protein kinase 10" evidence="18">
    <location>
        <begin position="28"/>
        <end position="665"/>
    </location>
</feature>
<dbReference type="PROSITE" id="PS50011">
    <property type="entry name" value="PROTEIN_KINASE_DOM"/>
    <property type="match status" value="1"/>
</dbReference>
<dbReference type="InterPro" id="IPR038408">
    <property type="entry name" value="GNK2_sf"/>
</dbReference>
<keyword evidence="13" id="KW-0675">Receptor</keyword>
<evidence type="ECO:0000259" key="20">
    <source>
        <dbReference type="PROSITE" id="PS51473"/>
    </source>
</evidence>
<dbReference type="EMBL" id="MTKT01001287">
    <property type="protein sequence ID" value="OWM85247.1"/>
    <property type="molecule type" value="Genomic_DNA"/>
</dbReference>
<reference evidence="22" key="1">
    <citation type="journal article" date="2017" name="Plant J.">
        <title>The pomegranate (Punica granatum L.) genome and the genomics of punicalagin biosynthesis.</title>
        <authorList>
            <person name="Qin G."/>
            <person name="Xu C."/>
            <person name="Ming R."/>
            <person name="Tang H."/>
            <person name="Guyot R."/>
            <person name="Kramer E.M."/>
            <person name="Hu Y."/>
            <person name="Yi X."/>
            <person name="Qi Y."/>
            <person name="Xu X."/>
            <person name="Gao Z."/>
            <person name="Pan H."/>
            <person name="Jian J."/>
            <person name="Tian Y."/>
            <person name="Yue Z."/>
            <person name="Xu Y."/>
        </authorList>
    </citation>
    <scope>NUCLEOTIDE SEQUENCE [LARGE SCALE GENOMIC DNA]</scope>
    <source>
        <strain evidence="22">cv. Dabenzi</strain>
    </source>
</reference>
<gene>
    <name evidence="21" type="ORF">CDL15_Pgr028034</name>
</gene>
<keyword evidence="5 17" id="KW-0812">Transmembrane</keyword>
<dbReference type="InterPro" id="IPR001245">
    <property type="entry name" value="Ser-Thr/Tyr_kinase_cat_dom"/>
</dbReference>
<dbReference type="Pfam" id="PF01657">
    <property type="entry name" value="Stress-antifung"/>
    <property type="match status" value="2"/>
</dbReference>
<keyword evidence="9" id="KW-0418">Kinase</keyword>
<dbReference type="InterPro" id="IPR017441">
    <property type="entry name" value="Protein_kinase_ATP_BS"/>
</dbReference>
<dbReference type="InterPro" id="IPR011009">
    <property type="entry name" value="Kinase-like_dom_sf"/>
</dbReference>
<proteinExistence type="predicted"/>
<accession>A0A218XJX0</accession>
<dbReference type="SUPFAM" id="SSF56112">
    <property type="entry name" value="Protein kinase-like (PK-like)"/>
    <property type="match status" value="1"/>
</dbReference>
<evidence type="ECO:0000256" key="15">
    <source>
        <dbReference type="PROSITE-ProRule" id="PRU10141"/>
    </source>
</evidence>
<evidence type="ECO:0000256" key="1">
    <source>
        <dbReference type="ARBA" id="ARBA00004167"/>
    </source>
</evidence>
<feature type="transmembrane region" description="Helical" evidence="17">
    <location>
        <begin position="269"/>
        <end position="293"/>
    </location>
</feature>
<dbReference type="Gene3D" id="1.10.510.10">
    <property type="entry name" value="Transferase(Phosphotransferase) domain 1"/>
    <property type="match status" value="1"/>
</dbReference>
<feature type="domain" description="Protein kinase" evidence="19">
    <location>
        <begin position="349"/>
        <end position="626"/>
    </location>
</feature>
<keyword evidence="12 17" id="KW-0472">Membrane</keyword>
<evidence type="ECO:0000256" key="11">
    <source>
        <dbReference type="ARBA" id="ARBA00022989"/>
    </source>
</evidence>
<keyword evidence="11 17" id="KW-1133">Transmembrane helix</keyword>
<dbReference type="Gene3D" id="3.30.200.20">
    <property type="entry name" value="Phosphorylase Kinase, domain 1"/>
    <property type="match status" value="1"/>
</dbReference>
<dbReference type="CDD" id="cd14066">
    <property type="entry name" value="STKc_IRAK"/>
    <property type="match status" value="1"/>
</dbReference>
<evidence type="ECO:0000256" key="6">
    <source>
        <dbReference type="ARBA" id="ARBA00022729"/>
    </source>
</evidence>
<keyword evidence="4" id="KW-0808">Transferase</keyword>